<accession>A0A817U5Z8</accession>
<proteinExistence type="predicted"/>
<dbReference type="EMBL" id="CAJNYU010000136">
    <property type="protein sequence ID" value="CAF3331262.1"/>
    <property type="molecule type" value="Genomic_DNA"/>
</dbReference>
<evidence type="ECO:0000313" key="2">
    <source>
        <dbReference type="EMBL" id="CAF3331262.1"/>
    </source>
</evidence>
<organism evidence="2 4">
    <name type="scientific">Rotaria socialis</name>
    <dbReference type="NCBI Taxonomy" id="392032"/>
    <lineage>
        <taxon>Eukaryota</taxon>
        <taxon>Metazoa</taxon>
        <taxon>Spiralia</taxon>
        <taxon>Gnathifera</taxon>
        <taxon>Rotifera</taxon>
        <taxon>Eurotatoria</taxon>
        <taxon>Bdelloidea</taxon>
        <taxon>Philodinida</taxon>
        <taxon>Philodinidae</taxon>
        <taxon>Rotaria</taxon>
    </lineage>
</organism>
<dbReference type="Proteomes" id="UP000663862">
    <property type="component" value="Unassembled WGS sequence"/>
</dbReference>
<comment type="caution">
    <text evidence="2">The sequence shown here is derived from an EMBL/GenBank/DDBJ whole genome shotgun (WGS) entry which is preliminary data.</text>
</comment>
<reference evidence="2" key="1">
    <citation type="submission" date="2021-02" db="EMBL/GenBank/DDBJ databases">
        <authorList>
            <person name="Nowell W R."/>
        </authorList>
    </citation>
    <scope>NUCLEOTIDE SEQUENCE</scope>
</reference>
<gene>
    <name evidence="2" type="ORF">FME351_LOCUS2545</name>
    <name evidence="3" type="ORF">TSG867_LOCUS14018</name>
</gene>
<dbReference type="PANTHER" id="PTHR36440">
    <property type="entry name" value="PUTATIVE (AFU_ORTHOLOGUE AFUA_8G07350)-RELATED"/>
    <property type="match status" value="1"/>
</dbReference>
<sequence length="206" mass="23498">MWLINIFFFIGLSIACSLNTDSRALETKLISEKNLTSFSSFDKNLKYFIANKLHSISDSLHYGKIIPSFSVQPNEGERLQVLARANFERIIKIRGSQTHGRIMIMEGEILVGEGPPTHIHHCEDVYFHVLKGELEIEVGDHNIFWEQLTHGFGARLQFVFQPAGIEHYFEEVSKVIVAQQPDWQNQAAAVAEKYEIELLGRPDWAG</sequence>
<dbReference type="InterPro" id="IPR014710">
    <property type="entry name" value="RmlC-like_jellyroll"/>
</dbReference>
<evidence type="ECO:0000256" key="1">
    <source>
        <dbReference type="SAM" id="SignalP"/>
    </source>
</evidence>
<evidence type="ECO:0000313" key="4">
    <source>
        <dbReference type="Proteomes" id="UP000663869"/>
    </source>
</evidence>
<keyword evidence="1" id="KW-0732">Signal</keyword>
<dbReference type="PANTHER" id="PTHR36440:SF1">
    <property type="entry name" value="PUTATIVE (AFU_ORTHOLOGUE AFUA_8G07350)-RELATED"/>
    <property type="match status" value="1"/>
</dbReference>
<dbReference type="InterPro" id="IPR053146">
    <property type="entry name" value="QDO-like"/>
</dbReference>
<evidence type="ECO:0000313" key="3">
    <source>
        <dbReference type="EMBL" id="CAF4414592.1"/>
    </source>
</evidence>
<feature type="chain" id="PRO_5036232221" description="Cupin 2 conserved barrel domain-containing protein" evidence="1">
    <location>
        <begin position="18"/>
        <end position="206"/>
    </location>
</feature>
<evidence type="ECO:0008006" key="5">
    <source>
        <dbReference type="Google" id="ProtNLM"/>
    </source>
</evidence>
<name>A0A817U5Z8_9BILA</name>
<dbReference type="InterPro" id="IPR011051">
    <property type="entry name" value="RmlC_Cupin_sf"/>
</dbReference>
<dbReference type="EMBL" id="CAJOBQ010000767">
    <property type="protein sequence ID" value="CAF4414592.1"/>
    <property type="molecule type" value="Genomic_DNA"/>
</dbReference>
<dbReference type="Gene3D" id="2.60.120.10">
    <property type="entry name" value="Jelly Rolls"/>
    <property type="match status" value="1"/>
</dbReference>
<protein>
    <recommendedName>
        <fullName evidence="5">Cupin 2 conserved barrel domain-containing protein</fullName>
    </recommendedName>
</protein>
<feature type="signal peptide" evidence="1">
    <location>
        <begin position="1"/>
        <end position="17"/>
    </location>
</feature>
<dbReference type="SUPFAM" id="SSF51182">
    <property type="entry name" value="RmlC-like cupins"/>
    <property type="match status" value="1"/>
</dbReference>
<dbReference type="AlphaFoldDB" id="A0A817U5Z8"/>
<dbReference type="Proteomes" id="UP000663869">
    <property type="component" value="Unassembled WGS sequence"/>
</dbReference>